<feature type="region of interest" description="Disordered" evidence="1">
    <location>
        <begin position="128"/>
        <end position="147"/>
    </location>
</feature>
<reference evidence="3" key="1">
    <citation type="submission" date="2021-03" db="EMBL/GenBank/DDBJ databases">
        <title>Chromosome level genome of the anhydrobiotic midge Polypedilum vanderplanki.</title>
        <authorList>
            <person name="Yoshida Y."/>
            <person name="Kikawada T."/>
            <person name="Gusev O."/>
        </authorList>
    </citation>
    <scope>NUCLEOTIDE SEQUENCE</scope>
    <source>
        <strain evidence="3">NIAS01</strain>
        <tissue evidence="3">Whole body or cell culture</tissue>
    </source>
</reference>
<feature type="compositionally biased region" description="Basic and acidic residues" evidence="1">
    <location>
        <begin position="71"/>
        <end position="80"/>
    </location>
</feature>
<dbReference type="EMBL" id="JADBJN010000003">
    <property type="protein sequence ID" value="KAG5670466.1"/>
    <property type="molecule type" value="Genomic_DNA"/>
</dbReference>
<evidence type="ECO:0000256" key="2">
    <source>
        <dbReference type="SAM" id="SignalP"/>
    </source>
</evidence>
<evidence type="ECO:0000313" key="4">
    <source>
        <dbReference type="Proteomes" id="UP001107558"/>
    </source>
</evidence>
<dbReference type="AlphaFoldDB" id="A0A9J6BL24"/>
<gene>
    <name evidence="3" type="ORF">PVAND_000729</name>
</gene>
<name>A0A9J6BL24_POLVA</name>
<organism evidence="3 4">
    <name type="scientific">Polypedilum vanderplanki</name>
    <name type="common">Sleeping chironomid midge</name>
    <dbReference type="NCBI Taxonomy" id="319348"/>
    <lineage>
        <taxon>Eukaryota</taxon>
        <taxon>Metazoa</taxon>
        <taxon>Ecdysozoa</taxon>
        <taxon>Arthropoda</taxon>
        <taxon>Hexapoda</taxon>
        <taxon>Insecta</taxon>
        <taxon>Pterygota</taxon>
        <taxon>Neoptera</taxon>
        <taxon>Endopterygota</taxon>
        <taxon>Diptera</taxon>
        <taxon>Nematocera</taxon>
        <taxon>Chironomoidea</taxon>
        <taxon>Chironomidae</taxon>
        <taxon>Chironominae</taxon>
        <taxon>Polypedilum</taxon>
        <taxon>Polypedilum</taxon>
    </lineage>
</organism>
<protein>
    <submittedName>
        <fullName evidence="3">Uncharacterized protein</fullName>
    </submittedName>
</protein>
<feature type="signal peptide" evidence="2">
    <location>
        <begin position="1"/>
        <end position="20"/>
    </location>
</feature>
<feature type="compositionally biased region" description="Polar residues" evidence="1">
    <location>
        <begin position="84"/>
        <end position="99"/>
    </location>
</feature>
<keyword evidence="4" id="KW-1185">Reference proteome</keyword>
<accession>A0A9J6BL24</accession>
<comment type="caution">
    <text evidence="3">The sequence shown here is derived from an EMBL/GenBank/DDBJ whole genome shotgun (WGS) entry which is preliminary data.</text>
</comment>
<evidence type="ECO:0000256" key="1">
    <source>
        <dbReference type="SAM" id="MobiDB-lite"/>
    </source>
</evidence>
<proteinExistence type="predicted"/>
<feature type="compositionally biased region" description="Polar residues" evidence="1">
    <location>
        <begin position="42"/>
        <end position="68"/>
    </location>
</feature>
<sequence length="169" mass="18866">METKLMLFFVILAVFSIINADETSSVIMETTPSMEQLNTVTNSVDTSQSDTQPVNIETKNDEQTTTIMATEEEKLQKDQPEPDASSSTNEVTPMMKNSQQHMETETEMPTLTQTTVLPKAVTIEITTISTPKQKQQPQSVTPEPQKNSAIKNSIKSFIVLIVTFSLFYI</sequence>
<feature type="chain" id="PRO_5039920352" evidence="2">
    <location>
        <begin position="21"/>
        <end position="169"/>
    </location>
</feature>
<evidence type="ECO:0000313" key="3">
    <source>
        <dbReference type="EMBL" id="KAG5670466.1"/>
    </source>
</evidence>
<keyword evidence="2" id="KW-0732">Signal</keyword>
<dbReference type="Proteomes" id="UP001107558">
    <property type="component" value="Chromosome 3"/>
</dbReference>
<feature type="region of interest" description="Disordered" evidence="1">
    <location>
        <begin position="42"/>
        <end position="99"/>
    </location>
</feature>